<keyword evidence="3" id="KW-1185">Reference proteome</keyword>
<keyword evidence="1" id="KW-0732">Signal</keyword>
<name>A0A8K1GNR5_9PASS</name>
<evidence type="ECO:0000313" key="2">
    <source>
        <dbReference type="EMBL" id="TRZ22431.1"/>
    </source>
</evidence>
<evidence type="ECO:0000256" key="1">
    <source>
        <dbReference type="SAM" id="SignalP"/>
    </source>
</evidence>
<sequence>MVAAVTITVLLLSLLPHALHHLLFPEPQYLRRKVEEEESRRGGTQPLPSKCKVPTNLKAVGINFPFINHIVIQATVLPSDILNESATGYARRMMDYGAGAGYCDLKLIFEKFATSSACFTFYINILQMNGPDIITEIRFSYGSYQYALMKLMSSDSPKESDEYLVWKMKSKAKNNNIPGWEIPENTEALPKIL</sequence>
<reference evidence="2" key="1">
    <citation type="submission" date="2019-04" db="EMBL/GenBank/DDBJ databases">
        <title>Genome assembly of Zosterops borbonicus 15179.</title>
        <authorList>
            <person name="Leroy T."/>
            <person name="Anselmetti Y."/>
            <person name="Tilak M.-K."/>
            <person name="Nabholz B."/>
        </authorList>
    </citation>
    <scope>NUCLEOTIDE SEQUENCE</scope>
    <source>
        <strain evidence="2">HGM_15179</strain>
        <tissue evidence="2">Muscle</tissue>
    </source>
</reference>
<protein>
    <submittedName>
        <fullName evidence="2">Uncharacterized protein</fullName>
    </submittedName>
</protein>
<gene>
    <name evidence="2" type="ORF">HGM15179_004638</name>
</gene>
<evidence type="ECO:0000313" key="3">
    <source>
        <dbReference type="Proteomes" id="UP000796761"/>
    </source>
</evidence>
<dbReference type="Proteomes" id="UP000796761">
    <property type="component" value="Unassembled WGS sequence"/>
</dbReference>
<organism evidence="2 3">
    <name type="scientific">Zosterops borbonicus</name>
    <dbReference type="NCBI Taxonomy" id="364589"/>
    <lineage>
        <taxon>Eukaryota</taxon>
        <taxon>Metazoa</taxon>
        <taxon>Chordata</taxon>
        <taxon>Craniata</taxon>
        <taxon>Vertebrata</taxon>
        <taxon>Euteleostomi</taxon>
        <taxon>Archelosauria</taxon>
        <taxon>Archosauria</taxon>
        <taxon>Dinosauria</taxon>
        <taxon>Saurischia</taxon>
        <taxon>Theropoda</taxon>
        <taxon>Coelurosauria</taxon>
        <taxon>Aves</taxon>
        <taxon>Neognathae</taxon>
        <taxon>Neoaves</taxon>
        <taxon>Telluraves</taxon>
        <taxon>Australaves</taxon>
        <taxon>Passeriformes</taxon>
        <taxon>Sylvioidea</taxon>
        <taxon>Zosteropidae</taxon>
        <taxon>Zosterops</taxon>
    </lineage>
</organism>
<comment type="caution">
    <text evidence="2">The sequence shown here is derived from an EMBL/GenBank/DDBJ whole genome shotgun (WGS) entry which is preliminary data.</text>
</comment>
<feature type="signal peptide" evidence="1">
    <location>
        <begin position="1"/>
        <end position="20"/>
    </location>
</feature>
<feature type="chain" id="PRO_5035454760" evidence="1">
    <location>
        <begin position="21"/>
        <end position="193"/>
    </location>
</feature>
<dbReference type="EMBL" id="SWJQ01000096">
    <property type="protein sequence ID" value="TRZ22431.1"/>
    <property type="molecule type" value="Genomic_DNA"/>
</dbReference>
<accession>A0A8K1GNR5</accession>
<dbReference type="AlphaFoldDB" id="A0A8K1GNR5"/>
<proteinExistence type="predicted"/>